<keyword evidence="6" id="KW-1006">Bacterial flagellum protein export</keyword>
<evidence type="ECO:0000256" key="5">
    <source>
        <dbReference type="ARBA" id="ARBA00022927"/>
    </source>
</evidence>
<evidence type="ECO:0000256" key="2">
    <source>
        <dbReference type="ARBA" id="ARBA00006602"/>
    </source>
</evidence>
<proteinExistence type="inferred from homology"/>
<evidence type="ECO:0000313" key="9">
    <source>
        <dbReference type="Proteomes" id="UP000515511"/>
    </source>
</evidence>
<evidence type="ECO:0000256" key="4">
    <source>
        <dbReference type="ARBA" id="ARBA00022795"/>
    </source>
</evidence>
<reference evidence="9" key="1">
    <citation type="submission" date="2019-09" db="EMBL/GenBank/DDBJ databases">
        <title>Antimicrobial potential of Antarctic Bacteria.</title>
        <authorList>
            <person name="Benaud N."/>
            <person name="Edwards R.J."/>
            <person name="Ferrari B.C."/>
        </authorList>
    </citation>
    <scope>NUCLEOTIDE SEQUENCE [LARGE SCALE GENOMIC DNA]</scope>
    <source>
        <strain evidence="9">INR9</strain>
    </source>
</reference>
<evidence type="ECO:0000256" key="6">
    <source>
        <dbReference type="ARBA" id="ARBA00023225"/>
    </source>
</evidence>
<feature type="domain" description="Flagellar assembly protein FliH/Type III secretion system HrpE" evidence="7">
    <location>
        <begin position="94"/>
        <end position="193"/>
    </location>
</feature>
<dbReference type="GO" id="GO:0044781">
    <property type="term" value="P:bacterial-type flagellum organization"/>
    <property type="evidence" value="ECO:0007669"/>
    <property type="project" value="UniProtKB-KW"/>
</dbReference>
<dbReference type="GO" id="GO:0015031">
    <property type="term" value="P:protein transport"/>
    <property type="evidence" value="ECO:0007669"/>
    <property type="project" value="UniProtKB-KW"/>
</dbReference>
<comment type="function">
    <text evidence="1">Needed for flagellar regrowth and assembly.</text>
</comment>
<keyword evidence="5" id="KW-0653">Protein transport</keyword>
<dbReference type="InterPro" id="IPR018035">
    <property type="entry name" value="Flagellar_FliH/T3SS_HrpE"/>
</dbReference>
<dbReference type="GO" id="GO:0005829">
    <property type="term" value="C:cytosol"/>
    <property type="evidence" value="ECO:0007669"/>
    <property type="project" value="TreeGrafter"/>
</dbReference>
<dbReference type="Pfam" id="PF02108">
    <property type="entry name" value="FliH"/>
    <property type="match status" value="1"/>
</dbReference>
<dbReference type="PANTHER" id="PTHR34982">
    <property type="entry name" value="YOP PROTEINS TRANSLOCATION PROTEIN L"/>
    <property type="match status" value="1"/>
</dbReference>
<dbReference type="Proteomes" id="UP000515511">
    <property type="component" value="Chromosome"/>
</dbReference>
<dbReference type="EMBL" id="CP043641">
    <property type="protein sequence ID" value="QNE36263.1"/>
    <property type="molecule type" value="Genomic_DNA"/>
</dbReference>
<name>A0A7G6YCP8_9MICO</name>
<dbReference type="PANTHER" id="PTHR34982:SF1">
    <property type="entry name" value="FLAGELLAR ASSEMBLY PROTEIN FLIH"/>
    <property type="match status" value="1"/>
</dbReference>
<dbReference type="KEGG" id="lse:F1C12_14850"/>
<protein>
    <recommendedName>
        <fullName evidence="7">Flagellar assembly protein FliH/Type III secretion system HrpE domain-containing protein</fullName>
    </recommendedName>
</protein>
<keyword evidence="3" id="KW-0813">Transport</keyword>
<evidence type="ECO:0000256" key="1">
    <source>
        <dbReference type="ARBA" id="ARBA00003041"/>
    </source>
</evidence>
<evidence type="ECO:0000313" key="8">
    <source>
        <dbReference type="EMBL" id="QNE36263.1"/>
    </source>
</evidence>
<keyword evidence="4" id="KW-1005">Bacterial flagellum biogenesis</keyword>
<evidence type="ECO:0000259" key="7">
    <source>
        <dbReference type="Pfam" id="PF02108"/>
    </source>
</evidence>
<gene>
    <name evidence="8" type="ORF">F1C12_14850</name>
</gene>
<evidence type="ECO:0000256" key="3">
    <source>
        <dbReference type="ARBA" id="ARBA00022448"/>
    </source>
</evidence>
<accession>A0A7G6YCP8</accession>
<comment type="similarity">
    <text evidence="2">Belongs to the FliH family.</text>
</comment>
<dbReference type="InterPro" id="IPR051472">
    <property type="entry name" value="T3SS_Stator/FliH"/>
</dbReference>
<organism evidence="8 9">
    <name type="scientific">Leifsonia shinshuensis</name>
    <dbReference type="NCBI Taxonomy" id="150026"/>
    <lineage>
        <taxon>Bacteria</taxon>
        <taxon>Bacillati</taxon>
        <taxon>Actinomycetota</taxon>
        <taxon>Actinomycetes</taxon>
        <taxon>Micrococcales</taxon>
        <taxon>Microbacteriaceae</taxon>
        <taxon>Leifsonia</taxon>
    </lineage>
</organism>
<sequence length="204" mass="20723">MSNSAFAPVRYPELGSTGTAVAAGAGGASSARARGFAAGYSEGLRRAEAEFAEAERVRLQHWQAAEAESAAATRRALAALAAAAEGVRALAVPVVATADDALVEAALALAEAILQREVAEGHVEAADTLRRVIAATPAGELVSVRMHPDDAAAVAQEVGALPEIVADPSIAPGDAVAVLRDGWLDARIDAGLERARTVLTGDRA</sequence>
<dbReference type="RefSeq" id="WP_185275699.1">
    <property type="nucleotide sequence ID" value="NZ_CP043641.1"/>
</dbReference>
<dbReference type="AlphaFoldDB" id="A0A7G6YCP8"/>